<evidence type="ECO:0000256" key="1">
    <source>
        <dbReference type="ARBA" id="ARBA00004196"/>
    </source>
</evidence>
<comment type="similarity">
    <text evidence="2">Belongs to the bacterial solute-binding protein 1 family.</text>
</comment>
<reference evidence="5 6" key="1">
    <citation type="journal article" date="2019" name="Int. J. Syst. Evol. Microbiol.">
        <title>Clostridium fermenticellae sp. nov., isolated from the mud in a fermentation cellar for the production of the Chinese liquor, baijiu.</title>
        <authorList>
            <person name="Xu P.X."/>
            <person name="Chai L.J."/>
            <person name="Qiu T."/>
            <person name="Zhang X.J."/>
            <person name="Lu Z.M."/>
            <person name="Xiao C."/>
            <person name="Wang S.T."/>
            <person name="Shen C.H."/>
            <person name="Shi J.S."/>
            <person name="Xu Z.H."/>
        </authorList>
    </citation>
    <scope>NUCLEOTIDE SEQUENCE [LARGE SCALE GENOMIC DNA]</scope>
    <source>
        <strain evidence="5 6">JN500901</strain>
    </source>
</reference>
<evidence type="ECO:0000256" key="4">
    <source>
        <dbReference type="ARBA" id="ARBA00022729"/>
    </source>
</evidence>
<evidence type="ECO:0000313" key="6">
    <source>
        <dbReference type="Proteomes" id="UP000266301"/>
    </source>
</evidence>
<evidence type="ECO:0000256" key="2">
    <source>
        <dbReference type="ARBA" id="ARBA00008520"/>
    </source>
</evidence>
<dbReference type="SUPFAM" id="SSF53850">
    <property type="entry name" value="Periplasmic binding protein-like II"/>
    <property type="match status" value="1"/>
</dbReference>
<dbReference type="Pfam" id="PF13416">
    <property type="entry name" value="SBP_bac_8"/>
    <property type="match status" value="1"/>
</dbReference>
<comment type="subcellular location">
    <subcellularLocation>
        <location evidence="1">Cell envelope</location>
    </subcellularLocation>
</comment>
<evidence type="ECO:0000313" key="5">
    <source>
        <dbReference type="EMBL" id="AYD41415.1"/>
    </source>
</evidence>
<dbReference type="Gene3D" id="3.40.190.10">
    <property type="entry name" value="Periplasmic binding protein-like II"/>
    <property type="match status" value="1"/>
</dbReference>
<name>A0A386H7A0_9CLOT</name>
<dbReference type="InterPro" id="IPR050490">
    <property type="entry name" value="Bact_solute-bd_prot1"/>
</dbReference>
<keyword evidence="4" id="KW-0732">Signal</keyword>
<dbReference type="PANTHER" id="PTHR43649">
    <property type="entry name" value="ARABINOSE-BINDING PROTEIN-RELATED"/>
    <property type="match status" value="1"/>
</dbReference>
<accession>A0A386H7A0</accession>
<evidence type="ECO:0000256" key="3">
    <source>
        <dbReference type="ARBA" id="ARBA00022448"/>
    </source>
</evidence>
<dbReference type="EMBL" id="CP032416">
    <property type="protein sequence ID" value="AYD41415.1"/>
    <property type="molecule type" value="Genomic_DNA"/>
</dbReference>
<sequence>MNGCKNYDASKDEKKLNIYIDTKDVKTQNILKYIIDEYKKDNPEVKVTANNIIGDKIENQLGKSQDIDLICISRNDMINIVNKGLLNDIGGFYEENKINDKYYTVVNAYGRFKDKYYGIPIMPYTLEVLYNKDAINSFKLKAPDNIDNFKELLKSLNQMSLRIPVVLDDNIDINSTVLSIMVNNEISMKRIEDSYNNLEAYRNLPEMKTAFDNIQELVKQGVLNKNTFEIGNESSIKKFNKGDIPVLITSSYYTKELAKNNNISIMEYSGNALSKMSVPVSCNSILCMSVNTKNREQISKFAKFIVSDKLYKKLSNNGYVTSNKNVNKIFKYGINKNIVDQLSKSNENNIPYTYNIPEKLKLNISSKLEEVLEGRTSGDLWDEILNETYK</sequence>
<dbReference type="OrthoDB" id="1878199at2"/>
<protein>
    <submittedName>
        <fullName evidence="5">Carbohydrate ABC transporter substrate-binding protein</fullName>
    </submittedName>
</protein>
<dbReference type="AlphaFoldDB" id="A0A386H7A0"/>
<dbReference type="KEGG" id="cfer:D4Z93_03985"/>
<dbReference type="PANTHER" id="PTHR43649:SF31">
    <property type="entry name" value="SN-GLYCEROL-3-PHOSPHATE-BINDING PERIPLASMIC PROTEIN UGPB"/>
    <property type="match status" value="1"/>
</dbReference>
<dbReference type="InterPro" id="IPR006059">
    <property type="entry name" value="SBP"/>
</dbReference>
<keyword evidence="3" id="KW-0813">Transport</keyword>
<dbReference type="GO" id="GO:0030313">
    <property type="term" value="C:cell envelope"/>
    <property type="evidence" value="ECO:0007669"/>
    <property type="project" value="UniProtKB-SubCell"/>
</dbReference>
<proteinExistence type="inferred from homology"/>
<organism evidence="5 6">
    <name type="scientific">Clostridium fermenticellae</name>
    <dbReference type="NCBI Taxonomy" id="2068654"/>
    <lineage>
        <taxon>Bacteria</taxon>
        <taxon>Bacillati</taxon>
        <taxon>Bacillota</taxon>
        <taxon>Clostridia</taxon>
        <taxon>Eubacteriales</taxon>
        <taxon>Clostridiaceae</taxon>
        <taxon>Clostridium</taxon>
    </lineage>
</organism>
<dbReference type="Proteomes" id="UP000266301">
    <property type="component" value="Chromosome"/>
</dbReference>
<keyword evidence="6" id="KW-1185">Reference proteome</keyword>
<gene>
    <name evidence="5" type="ORF">D4Z93_03985</name>
</gene>